<keyword evidence="4" id="KW-1185">Reference proteome</keyword>
<comment type="caution">
    <text evidence="3">The sequence shown here is derived from an EMBL/GenBank/DDBJ whole genome shotgun (WGS) entry which is preliminary data.</text>
</comment>
<evidence type="ECO:0000313" key="4">
    <source>
        <dbReference type="Proteomes" id="UP000541185"/>
    </source>
</evidence>
<organism evidence="3 4">
    <name type="scientific">Ramlibacter agri</name>
    <dbReference type="NCBI Taxonomy" id="2728837"/>
    <lineage>
        <taxon>Bacteria</taxon>
        <taxon>Pseudomonadati</taxon>
        <taxon>Pseudomonadota</taxon>
        <taxon>Betaproteobacteria</taxon>
        <taxon>Burkholderiales</taxon>
        <taxon>Comamonadaceae</taxon>
        <taxon>Ramlibacter</taxon>
    </lineage>
</organism>
<feature type="chain" id="PRO_5032961817" evidence="2">
    <location>
        <begin position="27"/>
        <end position="325"/>
    </location>
</feature>
<dbReference type="Gene3D" id="3.40.190.10">
    <property type="entry name" value="Periplasmic binding protein-like II"/>
    <property type="match status" value="1"/>
</dbReference>
<dbReference type="Pfam" id="PF03401">
    <property type="entry name" value="TctC"/>
    <property type="match status" value="1"/>
</dbReference>
<dbReference type="Proteomes" id="UP000541185">
    <property type="component" value="Unassembled WGS sequence"/>
</dbReference>
<dbReference type="Gene3D" id="3.40.190.150">
    <property type="entry name" value="Bordetella uptake gene, domain 1"/>
    <property type="match status" value="1"/>
</dbReference>
<dbReference type="EMBL" id="JABBFX010000003">
    <property type="protein sequence ID" value="NML47152.1"/>
    <property type="molecule type" value="Genomic_DNA"/>
</dbReference>
<dbReference type="PIRSF" id="PIRSF017082">
    <property type="entry name" value="YflP"/>
    <property type="match status" value="1"/>
</dbReference>
<dbReference type="AlphaFoldDB" id="A0A848HAT3"/>
<dbReference type="PANTHER" id="PTHR42928">
    <property type="entry name" value="TRICARBOXYLATE-BINDING PROTEIN"/>
    <property type="match status" value="1"/>
</dbReference>
<name>A0A848HAT3_9BURK</name>
<sequence>MTTVLRRFLPALMLSAVAAAPGMALAAYPEQPIKMIVSYAPGGGSDMIARLTAQYMAKYLGNNANIVVVNHAGAGGGIGFAELARAPADGYTIGMINTPNVLTIPIERKSAFKWQDYDLLGNVVDDPDNISVRTDSQIKTLQDLVTYAKAHPGEVTYGTTGIGSDDHLAALKLEKATGIKMTHVPFKGASEVLNAVVSKQVTLAIMNIGEALAAVKGGSQLRQLGQMSAVRTNVAPNVPTFREQGFDIIMASLRGFAAPKGLPAPVREQLVEALKKTAADPEFQARASAYFAPMRYLEPQAYAEELKETEAGFRQLWQVMPWGEK</sequence>
<evidence type="ECO:0000256" key="2">
    <source>
        <dbReference type="SAM" id="SignalP"/>
    </source>
</evidence>
<dbReference type="PANTHER" id="PTHR42928:SF5">
    <property type="entry name" value="BLR1237 PROTEIN"/>
    <property type="match status" value="1"/>
</dbReference>
<dbReference type="SUPFAM" id="SSF53850">
    <property type="entry name" value="Periplasmic binding protein-like II"/>
    <property type="match status" value="1"/>
</dbReference>
<dbReference type="CDD" id="cd07012">
    <property type="entry name" value="PBP2_Bug_TTT"/>
    <property type="match status" value="1"/>
</dbReference>
<accession>A0A848HAT3</accession>
<evidence type="ECO:0000313" key="3">
    <source>
        <dbReference type="EMBL" id="NML47152.1"/>
    </source>
</evidence>
<feature type="signal peptide" evidence="2">
    <location>
        <begin position="1"/>
        <end position="26"/>
    </location>
</feature>
<dbReference type="InterPro" id="IPR005064">
    <property type="entry name" value="BUG"/>
</dbReference>
<dbReference type="InterPro" id="IPR042100">
    <property type="entry name" value="Bug_dom1"/>
</dbReference>
<keyword evidence="2" id="KW-0732">Signal</keyword>
<gene>
    <name evidence="3" type="ORF">HHL11_25625</name>
</gene>
<comment type="similarity">
    <text evidence="1">Belongs to the UPF0065 (bug) family.</text>
</comment>
<evidence type="ECO:0000256" key="1">
    <source>
        <dbReference type="ARBA" id="ARBA00006987"/>
    </source>
</evidence>
<protein>
    <submittedName>
        <fullName evidence="3">Tripartite tricarboxylate transporter substrate binding protein</fullName>
    </submittedName>
</protein>
<reference evidence="3 4" key="1">
    <citation type="submission" date="2020-04" db="EMBL/GenBank/DDBJ databases">
        <title>Ramlibacter sp. G-1-2-2 isolated from soil.</title>
        <authorList>
            <person name="Dahal R.H."/>
        </authorList>
    </citation>
    <scope>NUCLEOTIDE SEQUENCE [LARGE SCALE GENOMIC DNA]</scope>
    <source>
        <strain evidence="3 4">G-1-2-2</strain>
    </source>
</reference>
<proteinExistence type="inferred from homology"/>